<dbReference type="InterPro" id="IPR004184">
    <property type="entry name" value="PFL_dom"/>
</dbReference>
<keyword evidence="7" id="KW-1185">Reference proteome</keyword>
<evidence type="ECO:0000259" key="4">
    <source>
        <dbReference type="PROSITE" id="PS51149"/>
    </source>
</evidence>
<protein>
    <submittedName>
        <fullName evidence="6">Formate C-acetyltransferase</fullName>
    </submittedName>
</protein>
<feature type="domain" description="PFL" evidence="5">
    <location>
        <begin position="41"/>
        <end position="688"/>
    </location>
</feature>
<dbReference type="Pfam" id="PF01228">
    <property type="entry name" value="Gly_radical"/>
    <property type="match status" value="1"/>
</dbReference>
<dbReference type="InterPro" id="IPR019777">
    <property type="entry name" value="Form_AcTrfase_GR_CS"/>
</dbReference>
<feature type="domain" description="Glycine radical" evidence="4">
    <location>
        <begin position="696"/>
        <end position="817"/>
    </location>
</feature>
<evidence type="ECO:0000256" key="2">
    <source>
        <dbReference type="ARBA" id="ARBA00023239"/>
    </source>
</evidence>
<dbReference type="PROSITE" id="PS51554">
    <property type="entry name" value="PFL"/>
    <property type="match status" value="1"/>
</dbReference>
<evidence type="ECO:0000256" key="1">
    <source>
        <dbReference type="ARBA" id="ARBA00022818"/>
    </source>
</evidence>
<keyword evidence="6" id="KW-0808">Transferase</keyword>
<keyword evidence="2" id="KW-0456">Lyase</keyword>
<dbReference type="Proteomes" id="UP000184251">
    <property type="component" value="Unassembled WGS sequence"/>
</dbReference>
<dbReference type="GO" id="GO:0016740">
    <property type="term" value="F:transferase activity"/>
    <property type="evidence" value="ECO:0007669"/>
    <property type="project" value="UniProtKB-KW"/>
</dbReference>
<dbReference type="PANTHER" id="PTHR43641:SF3">
    <property type="entry name" value="DEHYDRATASE PFLD-RELATED"/>
    <property type="match status" value="1"/>
</dbReference>
<evidence type="ECO:0000313" key="7">
    <source>
        <dbReference type="Proteomes" id="UP000184251"/>
    </source>
</evidence>
<evidence type="ECO:0000256" key="3">
    <source>
        <dbReference type="PROSITE-ProRule" id="PRU00493"/>
    </source>
</evidence>
<keyword evidence="1 3" id="KW-0556">Organic radical</keyword>
<reference evidence="6 7" key="1">
    <citation type="submission" date="2016-11" db="EMBL/GenBank/DDBJ databases">
        <authorList>
            <person name="Jaros S."/>
            <person name="Januszkiewicz K."/>
            <person name="Wedrychowicz H."/>
        </authorList>
    </citation>
    <scope>NUCLEOTIDE SEQUENCE [LARGE SCALE GENOMIC DNA]</scope>
    <source>
        <strain evidence="6 7">DSM 14828</strain>
    </source>
</reference>
<dbReference type="GO" id="GO:0016829">
    <property type="term" value="F:lyase activity"/>
    <property type="evidence" value="ECO:0007669"/>
    <property type="project" value="UniProtKB-KW"/>
</dbReference>
<evidence type="ECO:0000313" key="6">
    <source>
        <dbReference type="EMBL" id="SHE61530.1"/>
    </source>
</evidence>
<dbReference type="GO" id="GO:0005829">
    <property type="term" value="C:cytosol"/>
    <property type="evidence" value="ECO:0007669"/>
    <property type="project" value="TreeGrafter"/>
</dbReference>
<dbReference type="Pfam" id="PF02901">
    <property type="entry name" value="PFL-like"/>
    <property type="match status" value="1"/>
</dbReference>
<dbReference type="AlphaFoldDB" id="A0A1M4UXZ6"/>
<dbReference type="InterPro" id="IPR001150">
    <property type="entry name" value="Gly_radical"/>
</dbReference>
<organism evidence="6 7">
    <name type="scientific">Alkalibacter saccharofermentans DSM 14828</name>
    <dbReference type="NCBI Taxonomy" id="1120975"/>
    <lineage>
        <taxon>Bacteria</taxon>
        <taxon>Bacillati</taxon>
        <taxon>Bacillota</taxon>
        <taxon>Clostridia</taxon>
        <taxon>Eubacteriales</taxon>
        <taxon>Eubacteriaceae</taxon>
        <taxon>Alkalibacter</taxon>
    </lineage>
</organism>
<gene>
    <name evidence="6" type="ORF">SAMN02746064_00855</name>
</gene>
<dbReference type="PROSITE" id="PS51149">
    <property type="entry name" value="GLY_RADICAL_2"/>
    <property type="match status" value="1"/>
</dbReference>
<dbReference type="InterPro" id="IPR051215">
    <property type="entry name" value="GRE"/>
</dbReference>
<dbReference type="InterPro" id="IPR010098">
    <property type="entry name" value="PFL2/GDeHydtase_fam"/>
</dbReference>
<proteinExistence type="predicted"/>
<dbReference type="STRING" id="1120975.SAMN02746064_00855"/>
<dbReference type="SUPFAM" id="SSF51998">
    <property type="entry name" value="PFL-like glycyl radical enzymes"/>
    <property type="match status" value="1"/>
</dbReference>
<dbReference type="PROSITE" id="PS00850">
    <property type="entry name" value="GLY_RADICAL_1"/>
    <property type="match status" value="1"/>
</dbReference>
<name>A0A1M4UXZ6_9FIRM</name>
<evidence type="ECO:0000259" key="5">
    <source>
        <dbReference type="PROSITE" id="PS51554"/>
    </source>
</evidence>
<dbReference type="PANTHER" id="PTHR43641">
    <property type="entry name" value="FORMATE ACETYLTRANSFERASE 3-RELATED"/>
    <property type="match status" value="1"/>
</dbReference>
<feature type="modified residue" description="Glycine radical" evidence="3">
    <location>
        <position position="792"/>
    </location>
</feature>
<accession>A0A1M4UXZ6</accession>
<dbReference type="NCBIfam" id="TIGR01774">
    <property type="entry name" value="PFL2-3"/>
    <property type="match status" value="1"/>
</dbReference>
<dbReference type="EMBL" id="FQTU01000004">
    <property type="protein sequence ID" value="SHE61530.1"/>
    <property type="molecule type" value="Genomic_DNA"/>
</dbReference>
<sequence length="817" mass="93025">MQRNMMKVIIILNNTKQIKTIRFNNCCIGRKGEDMELTMTNRILTLKDKMMKEERYLSIEQAFIITETYQENVGEPVEIKRALSLKNALCKLEIDVHPEELIVGNRTKGIRGGVVFPESGIAWIDKEIDSINERPQDKFNVRHEDIKIFREKVYPYWEKDSMEAVIRQRYGTEISEIEKVVKINQKDHAQGHISPDVAKWLKLGPKGIIKDAKEKLEKSDDNQKLFYQSVILVMEGVQTYMMRYHDLLMERSKHQKDTMLRNSMEGVANICKKLSCKVPETFHEAVQSIWFLFTVLHMESNASSFSPGRMDQYLYSYYKKDKDEGILTDQEALEIIEAIWIKYNQIVYMRNAHSAKFFAGFPIGFNIAVGGQDIKGRDATNELSYIFLKAQEHLKLPQPNLSVRLHENTPIEFLKEAVRVVGKGGGMPQFFNDESIMPALRELDIEEEDVKDYVIVGCVEISTQGNNLGWSDAAMFNLNKVLELTINNGKCLLTGKQMTKDYGSLENFKNYEELEEKFGKNIREYIKRMAIACEVVEKAHQEHLPSPFLSAVIDRCMETGIDVTRGGAKYNLSGIQMIQVANLADSLAAIKHLVFDTKRISSHELMDALRNNFEGYDVLKAILLNKSPKYGNDISWVDELGAKWAEFFKAELEKYTNYRGGKYHTGMYTVSAHVPMGENLGASPDGRSLGEPLADGGMSPVYGRDISGPTAVLKSVSRLNNSLTSNGGLLNMKFLPSIFKTESGIENFVSFLRAFVKLQIPHIQFNVINREDLIAAKNKPEEHRSLVVRVAGYTAYFTELSGELQNEIIARTSYGKM</sequence>
<dbReference type="Gene3D" id="3.20.70.20">
    <property type="match status" value="1"/>
</dbReference>